<dbReference type="KEGG" id="snep:Enr13x_30970"/>
<name>A0A518HQW4_9BACT</name>
<accession>A0A518HQW4</accession>
<dbReference type="AlphaFoldDB" id="A0A518HQW4"/>
<keyword evidence="2" id="KW-1185">Reference proteome</keyword>
<gene>
    <name evidence="1" type="ORF">Enr13x_30970</name>
</gene>
<proteinExistence type="predicted"/>
<evidence type="ECO:0008006" key="3">
    <source>
        <dbReference type="Google" id="ProtNLM"/>
    </source>
</evidence>
<dbReference type="OrthoDB" id="289445at2"/>
<dbReference type="RefSeq" id="WP_145387204.1">
    <property type="nucleotide sequence ID" value="NZ_CP037423.1"/>
</dbReference>
<dbReference type="Proteomes" id="UP000319004">
    <property type="component" value="Chromosome"/>
</dbReference>
<organism evidence="1 2">
    <name type="scientific">Stieleria neptunia</name>
    <dbReference type="NCBI Taxonomy" id="2527979"/>
    <lineage>
        <taxon>Bacteria</taxon>
        <taxon>Pseudomonadati</taxon>
        <taxon>Planctomycetota</taxon>
        <taxon>Planctomycetia</taxon>
        <taxon>Pirellulales</taxon>
        <taxon>Pirellulaceae</taxon>
        <taxon>Stieleria</taxon>
    </lineage>
</organism>
<dbReference type="EMBL" id="CP037423">
    <property type="protein sequence ID" value="QDV43242.1"/>
    <property type="molecule type" value="Genomic_DNA"/>
</dbReference>
<sequence length="118" mass="12906">MLTAVRRHLVGRMPVSGLCGGLGGGQPTQIYQWKEMLYGNGVCAFAKPGRKARRDDANEIRIKALDSKIQLNIEVVGELLWEHVQLKKGLGSLNRSMGFSDTPSFAMPTVGLDAPRLL</sequence>
<reference evidence="1 2" key="1">
    <citation type="submission" date="2019-03" db="EMBL/GenBank/DDBJ databases">
        <title>Deep-cultivation of Planctomycetes and their phenomic and genomic characterization uncovers novel biology.</title>
        <authorList>
            <person name="Wiegand S."/>
            <person name="Jogler M."/>
            <person name="Boedeker C."/>
            <person name="Pinto D."/>
            <person name="Vollmers J."/>
            <person name="Rivas-Marin E."/>
            <person name="Kohn T."/>
            <person name="Peeters S.H."/>
            <person name="Heuer A."/>
            <person name="Rast P."/>
            <person name="Oberbeckmann S."/>
            <person name="Bunk B."/>
            <person name="Jeske O."/>
            <person name="Meyerdierks A."/>
            <person name="Storesund J.E."/>
            <person name="Kallscheuer N."/>
            <person name="Luecker S."/>
            <person name="Lage O.M."/>
            <person name="Pohl T."/>
            <person name="Merkel B.J."/>
            <person name="Hornburger P."/>
            <person name="Mueller R.-W."/>
            <person name="Bruemmer F."/>
            <person name="Labrenz M."/>
            <person name="Spormann A.M."/>
            <person name="Op den Camp H."/>
            <person name="Overmann J."/>
            <person name="Amann R."/>
            <person name="Jetten M.S.M."/>
            <person name="Mascher T."/>
            <person name="Medema M.H."/>
            <person name="Devos D.P."/>
            <person name="Kaster A.-K."/>
            <person name="Ovreas L."/>
            <person name="Rohde M."/>
            <person name="Galperin M.Y."/>
            <person name="Jogler C."/>
        </authorList>
    </citation>
    <scope>NUCLEOTIDE SEQUENCE [LARGE SCALE GENOMIC DNA]</scope>
    <source>
        <strain evidence="1 2">Enr13</strain>
    </source>
</reference>
<evidence type="ECO:0000313" key="2">
    <source>
        <dbReference type="Proteomes" id="UP000319004"/>
    </source>
</evidence>
<protein>
    <recommendedName>
        <fullName evidence="3">Transposase</fullName>
    </recommendedName>
</protein>
<evidence type="ECO:0000313" key="1">
    <source>
        <dbReference type="EMBL" id="QDV43242.1"/>
    </source>
</evidence>